<evidence type="ECO:0000256" key="3">
    <source>
        <dbReference type="ARBA" id="ARBA00022559"/>
    </source>
</evidence>
<accession>A0A9P1N0Y4</accession>
<protein>
    <recommendedName>
        <fullName evidence="2">peroxidase</fullName>
        <ecNumber evidence="2">1.11.1.7</ecNumber>
    </recommendedName>
</protein>
<dbReference type="InterPro" id="IPR010255">
    <property type="entry name" value="Haem_peroxidase_sf"/>
</dbReference>
<dbReference type="PRINTS" id="PR00457">
    <property type="entry name" value="ANPEROXIDASE"/>
</dbReference>
<feature type="binding site" description="axial binding residue" evidence="10">
    <location>
        <position position="519"/>
    </location>
    <ligand>
        <name>heme b</name>
        <dbReference type="ChEBI" id="CHEBI:60344"/>
    </ligand>
    <ligandPart>
        <name>Fe</name>
        <dbReference type="ChEBI" id="CHEBI:18248"/>
    </ligandPart>
</feature>
<dbReference type="GO" id="GO:0046872">
    <property type="term" value="F:metal ion binding"/>
    <property type="evidence" value="ECO:0007669"/>
    <property type="project" value="UniProtKB-KW"/>
</dbReference>
<dbReference type="EMBL" id="CANHGI010000002">
    <property type="protein sequence ID" value="CAI5443860.1"/>
    <property type="molecule type" value="Genomic_DNA"/>
</dbReference>
<name>A0A9P1N0Y4_9PELO</name>
<dbReference type="InterPro" id="IPR019791">
    <property type="entry name" value="Haem_peroxidase_animal"/>
</dbReference>
<keyword evidence="3" id="KW-0575">Peroxidase</keyword>
<evidence type="ECO:0000256" key="2">
    <source>
        <dbReference type="ARBA" id="ARBA00012313"/>
    </source>
</evidence>
<dbReference type="GO" id="GO:0005615">
    <property type="term" value="C:extracellular space"/>
    <property type="evidence" value="ECO:0007669"/>
    <property type="project" value="TreeGrafter"/>
</dbReference>
<dbReference type="Pfam" id="PF03098">
    <property type="entry name" value="An_peroxidase"/>
    <property type="match status" value="1"/>
</dbReference>
<evidence type="ECO:0000313" key="11">
    <source>
        <dbReference type="EMBL" id="CAI5443860.1"/>
    </source>
</evidence>
<dbReference type="GO" id="GO:0020037">
    <property type="term" value="F:heme binding"/>
    <property type="evidence" value="ECO:0007669"/>
    <property type="project" value="InterPro"/>
</dbReference>
<keyword evidence="5 10" id="KW-0479">Metal-binding</keyword>
<organism evidence="11 12">
    <name type="scientific">Caenorhabditis angaria</name>
    <dbReference type="NCBI Taxonomy" id="860376"/>
    <lineage>
        <taxon>Eukaryota</taxon>
        <taxon>Metazoa</taxon>
        <taxon>Ecdysozoa</taxon>
        <taxon>Nematoda</taxon>
        <taxon>Chromadorea</taxon>
        <taxon>Rhabditida</taxon>
        <taxon>Rhabditina</taxon>
        <taxon>Rhabditomorpha</taxon>
        <taxon>Rhabditoidea</taxon>
        <taxon>Rhabditidae</taxon>
        <taxon>Peloderinae</taxon>
        <taxon>Caenorhabditis</taxon>
    </lineage>
</organism>
<dbReference type="CDD" id="cd09823">
    <property type="entry name" value="peroxinectin_like"/>
    <property type="match status" value="1"/>
</dbReference>
<dbReference type="FunFam" id="1.10.640.10:FF:000007">
    <property type="entry name" value="Peroxidase mlt-7"/>
    <property type="match status" value="1"/>
</dbReference>
<dbReference type="InterPro" id="IPR037120">
    <property type="entry name" value="Haem_peroxidase_sf_animal"/>
</dbReference>
<dbReference type="PROSITE" id="PS50292">
    <property type="entry name" value="PEROXIDASE_3"/>
    <property type="match status" value="1"/>
</dbReference>
<dbReference type="Proteomes" id="UP001152747">
    <property type="component" value="Unassembled WGS sequence"/>
</dbReference>
<dbReference type="OrthoDB" id="823504at2759"/>
<reference evidence="11" key="1">
    <citation type="submission" date="2022-11" db="EMBL/GenBank/DDBJ databases">
        <authorList>
            <person name="Kikuchi T."/>
        </authorList>
    </citation>
    <scope>NUCLEOTIDE SEQUENCE</scope>
    <source>
        <strain evidence="11">PS1010</strain>
    </source>
</reference>
<keyword evidence="9" id="KW-1015">Disulfide bond</keyword>
<sequence>MLILFLIFPNFSQAALVNFNFNLSCALNNSTWCFLALFLEYDAGIFGYSNYDYVLFSSRVCFTYSNPKPIKEQREAELIDGFGLPFTHYEVVLGIRHNCTENGTVYDYMAYEDDVRIETDEFDVKAGDDLTELGKAFEENPEVAWSRSKFEGNAEISTNFSNFGDFLELRPRASRPTNRLHLHQLPHPLSILVAKRRMREQRAVDAAKLPKSEIGCAEEQRAPQCEINSCYHKKYRSADGTCNNLAQPVNGAAFTRYLRMLPAVYDDGFNSVVSSINRNRPNPREVSMFLLSTDRTIPTHVNSIFMAFGQLFAHDVTQNTLINSCTCQMSSPQCANIPAPSRDPLRRCHQYTRSHPICGTGRPGLPREQLNMNTAAIDASSIYGSESITARTLRFGAMLRSTLRNGKVFPPISGGGVSAGDDRANIFVSLAALHTSFLRLHNTLAARLQNMNRNWTPDRIFQETRKILGAVTQVITFQEFLPDLIGDDFKSRVGSYDRYDANAKIGIFNEFAAAGFRLHGMIQERYVMKDQFWRVVRNYGFNDGVTRIDNALNDLDGLYRGLMGIATRSPQRLTPAVTEFLFGGSTDLASINIQRGRDHGLQSYNAYRTFCGLGAISSFDTWQEVKEQAVRERVKQLYRTPENLDLYVGGLLEEPKQGSLVGPTFSCIIAHQMKNLRDADRFWFENPGVFTNEQVVELRKASLAWILCLTGDNMTSVPRRAFAIESGSTAVPCSSIPQLNLSAWRE</sequence>
<comment type="caution">
    <text evidence="11">The sequence shown here is derived from an EMBL/GenBank/DDBJ whole genome shotgun (WGS) entry which is preliminary data.</text>
</comment>
<gene>
    <name evidence="11" type="ORF">CAMP_LOCUS6497</name>
</gene>
<keyword evidence="7" id="KW-0560">Oxidoreductase</keyword>
<evidence type="ECO:0000256" key="9">
    <source>
        <dbReference type="ARBA" id="ARBA00023157"/>
    </source>
</evidence>
<proteinExistence type="predicted"/>
<dbReference type="GO" id="GO:0006979">
    <property type="term" value="P:response to oxidative stress"/>
    <property type="evidence" value="ECO:0007669"/>
    <property type="project" value="InterPro"/>
</dbReference>
<evidence type="ECO:0000313" key="12">
    <source>
        <dbReference type="Proteomes" id="UP001152747"/>
    </source>
</evidence>
<evidence type="ECO:0000256" key="6">
    <source>
        <dbReference type="ARBA" id="ARBA00022729"/>
    </source>
</evidence>
<keyword evidence="4 10" id="KW-0349">Heme</keyword>
<evidence type="ECO:0000256" key="7">
    <source>
        <dbReference type="ARBA" id="ARBA00023002"/>
    </source>
</evidence>
<evidence type="ECO:0000256" key="1">
    <source>
        <dbReference type="ARBA" id="ARBA00000189"/>
    </source>
</evidence>
<dbReference type="PANTHER" id="PTHR11475">
    <property type="entry name" value="OXIDASE/PEROXIDASE"/>
    <property type="match status" value="1"/>
</dbReference>
<keyword evidence="8 10" id="KW-0408">Iron</keyword>
<dbReference type="PANTHER" id="PTHR11475:SF22">
    <property type="entry name" value="PEROXIDASE SKPO-1"/>
    <property type="match status" value="1"/>
</dbReference>
<dbReference type="GO" id="GO:0140825">
    <property type="term" value="F:lactoperoxidase activity"/>
    <property type="evidence" value="ECO:0007669"/>
    <property type="project" value="UniProtKB-EC"/>
</dbReference>
<dbReference type="AlphaFoldDB" id="A0A9P1N0Y4"/>
<evidence type="ECO:0000256" key="8">
    <source>
        <dbReference type="ARBA" id="ARBA00023004"/>
    </source>
</evidence>
<comment type="catalytic activity">
    <reaction evidence="1">
        <text>2 a phenolic donor + H2O2 = 2 a phenolic radical donor + 2 H2O</text>
        <dbReference type="Rhea" id="RHEA:56136"/>
        <dbReference type="ChEBI" id="CHEBI:15377"/>
        <dbReference type="ChEBI" id="CHEBI:16240"/>
        <dbReference type="ChEBI" id="CHEBI:139520"/>
        <dbReference type="ChEBI" id="CHEBI:139521"/>
        <dbReference type="EC" id="1.11.1.7"/>
    </reaction>
</comment>
<dbReference type="SUPFAM" id="SSF48113">
    <property type="entry name" value="Heme-dependent peroxidases"/>
    <property type="match status" value="1"/>
</dbReference>
<evidence type="ECO:0000256" key="5">
    <source>
        <dbReference type="ARBA" id="ARBA00022723"/>
    </source>
</evidence>
<keyword evidence="6" id="KW-0732">Signal</keyword>
<dbReference type="Gene3D" id="1.10.640.10">
    <property type="entry name" value="Haem peroxidase domain superfamily, animal type"/>
    <property type="match status" value="1"/>
</dbReference>
<evidence type="ECO:0000256" key="4">
    <source>
        <dbReference type="ARBA" id="ARBA00022617"/>
    </source>
</evidence>
<keyword evidence="12" id="KW-1185">Reference proteome</keyword>
<dbReference type="EC" id="1.11.1.7" evidence="2"/>
<evidence type="ECO:0000256" key="10">
    <source>
        <dbReference type="PIRSR" id="PIRSR619791-2"/>
    </source>
</evidence>